<reference evidence="1 2" key="1">
    <citation type="submission" date="2019-02" db="EMBL/GenBank/DDBJ databases">
        <title>Genome sequencing of the rare red list fungi Hericium alpestre (H. flagellum).</title>
        <authorList>
            <person name="Buettner E."/>
            <person name="Kellner H."/>
        </authorList>
    </citation>
    <scope>NUCLEOTIDE SEQUENCE [LARGE SCALE GENOMIC DNA]</scope>
    <source>
        <strain evidence="1 2">DSM 108284</strain>
    </source>
</reference>
<name>A0A4Z0AAV8_9AGAM</name>
<comment type="caution">
    <text evidence="1">The sequence shown here is derived from an EMBL/GenBank/DDBJ whole genome shotgun (WGS) entry which is preliminary data.</text>
</comment>
<protein>
    <submittedName>
        <fullName evidence="1">Uncharacterized protein</fullName>
    </submittedName>
</protein>
<keyword evidence="2" id="KW-1185">Reference proteome</keyword>
<dbReference type="Proteomes" id="UP000298061">
    <property type="component" value="Unassembled WGS sequence"/>
</dbReference>
<evidence type="ECO:0000313" key="1">
    <source>
        <dbReference type="EMBL" id="TFY83905.1"/>
    </source>
</evidence>
<dbReference type="OrthoDB" id="2820056at2759"/>
<sequence length="227" mass="25660">MQSISPVSVSGFPIPKCRQREVADREQRAAIRDARRRAYDLSAEIYPAPTAATLKGRSAAYHQTQPQWAPVLRRQEDHKRVPALHEIVFKADIGIVPGVALVEIMDGYGLDDPTKKITKVPNQEFLFALHWPGEIEDIMKVFRLDAAQLSTTGTIAEWLAKVYSAFFAQEASRLPAHKRWRLCSSSYPGGMRFDQLRLLRLYTLDGRVWHTDMAVSMAAQGKLQSRV</sequence>
<organism evidence="1 2">
    <name type="scientific">Hericium alpestre</name>
    <dbReference type="NCBI Taxonomy" id="135208"/>
    <lineage>
        <taxon>Eukaryota</taxon>
        <taxon>Fungi</taxon>
        <taxon>Dikarya</taxon>
        <taxon>Basidiomycota</taxon>
        <taxon>Agaricomycotina</taxon>
        <taxon>Agaricomycetes</taxon>
        <taxon>Russulales</taxon>
        <taxon>Hericiaceae</taxon>
        <taxon>Hericium</taxon>
    </lineage>
</organism>
<proteinExistence type="predicted"/>
<dbReference type="EMBL" id="SFCI01000004">
    <property type="protein sequence ID" value="TFY83905.1"/>
    <property type="molecule type" value="Genomic_DNA"/>
</dbReference>
<accession>A0A4Z0AAV8</accession>
<gene>
    <name evidence="1" type="ORF">EWM64_g88</name>
</gene>
<dbReference type="AlphaFoldDB" id="A0A4Z0AAV8"/>
<evidence type="ECO:0000313" key="2">
    <source>
        <dbReference type="Proteomes" id="UP000298061"/>
    </source>
</evidence>